<feature type="domain" description="ATP-grasp" evidence="17">
    <location>
        <begin position="142"/>
        <end position="347"/>
    </location>
</feature>
<comment type="similarity">
    <text evidence="4 15">Belongs to the D-alanine--D-alanine ligase family.</text>
</comment>
<evidence type="ECO:0000313" key="18">
    <source>
        <dbReference type="EMBL" id="WFS23512.1"/>
    </source>
</evidence>
<keyword evidence="7 16" id="KW-0547">Nucleotide-binding</keyword>
<keyword evidence="19" id="KW-1185">Reference proteome</keyword>
<accession>A0ABY8IJH7</accession>
<comment type="function">
    <text evidence="3 15">Cell wall formation.</text>
</comment>
<dbReference type="EMBL" id="CP117267">
    <property type="protein sequence ID" value="WFS23512.1"/>
    <property type="molecule type" value="Genomic_DNA"/>
</dbReference>
<dbReference type="Gene3D" id="3.30.1490.20">
    <property type="entry name" value="ATP-grasp fold, A domain"/>
    <property type="match status" value="1"/>
</dbReference>
<dbReference type="InterPro" id="IPR011095">
    <property type="entry name" value="Dala_Dala_lig_C"/>
</dbReference>
<dbReference type="SUPFAM" id="SSF56059">
    <property type="entry name" value="Glutathione synthetase ATP-binding domain-like"/>
    <property type="match status" value="1"/>
</dbReference>
<proteinExistence type="inferred from homology"/>
<evidence type="ECO:0000256" key="16">
    <source>
        <dbReference type="PROSITE-ProRule" id="PRU00409"/>
    </source>
</evidence>
<evidence type="ECO:0000256" key="4">
    <source>
        <dbReference type="ARBA" id="ARBA00010871"/>
    </source>
</evidence>
<keyword evidence="8 16" id="KW-0067">ATP-binding</keyword>
<dbReference type="InterPro" id="IPR016185">
    <property type="entry name" value="PreATP-grasp_dom_sf"/>
</dbReference>
<evidence type="ECO:0000256" key="7">
    <source>
        <dbReference type="ARBA" id="ARBA00022741"/>
    </source>
</evidence>
<dbReference type="PROSITE" id="PS50975">
    <property type="entry name" value="ATP_GRASP"/>
    <property type="match status" value="1"/>
</dbReference>
<dbReference type="PROSITE" id="PS00843">
    <property type="entry name" value="DALA_DALA_LIGASE_1"/>
    <property type="match status" value="1"/>
</dbReference>
<dbReference type="Gene3D" id="3.30.470.20">
    <property type="entry name" value="ATP-grasp fold, B domain"/>
    <property type="match status" value="1"/>
</dbReference>
<protein>
    <recommendedName>
        <fullName evidence="15">D-alanine--D-alanine ligase</fullName>
        <ecNumber evidence="15">6.3.2.4</ecNumber>
    </recommendedName>
    <alternativeName>
        <fullName evidence="15">D-Ala-D-Ala ligase</fullName>
    </alternativeName>
    <alternativeName>
        <fullName evidence="15">D-alanylalanine synthetase</fullName>
    </alternativeName>
</protein>
<evidence type="ECO:0000256" key="10">
    <source>
        <dbReference type="ARBA" id="ARBA00022960"/>
    </source>
</evidence>
<evidence type="ECO:0000256" key="12">
    <source>
        <dbReference type="ARBA" id="ARBA00023211"/>
    </source>
</evidence>
<comment type="pathway">
    <text evidence="15">Cell wall biogenesis; peptidoglycan biosynthesis.</text>
</comment>
<dbReference type="InterPro" id="IPR011761">
    <property type="entry name" value="ATP-grasp"/>
</dbReference>
<dbReference type="Pfam" id="PF07478">
    <property type="entry name" value="Dala_Dala_lig_C"/>
    <property type="match status" value="1"/>
</dbReference>
<dbReference type="Gene3D" id="3.40.50.20">
    <property type="match status" value="1"/>
</dbReference>
<evidence type="ECO:0000256" key="15">
    <source>
        <dbReference type="HAMAP-Rule" id="MF_00047"/>
    </source>
</evidence>
<gene>
    <name evidence="15" type="primary">ddl</name>
    <name evidence="18" type="ORF">PR018_03030</name>
</gene>
<dbReference type="SUPFAM" id="SSF52440">
    <property type="entry name" value="PreATP-grasp domain"/>
    <property type="match status" value="1"/>
</dbReference>
<dbReference type="InterPro" id="IPR013815">
    <property type="entry name" value="ATP_grasp_subdomain_1"/>
</dbReference>
<evidence type="ECO:0000256" key="1">
    <source>
        <dbReference type="ARBA" id="ARBA00001936"/>
    </source>
</evidence>
<evidence type="ECO:0000256" key="9">
    <source>
        <dbReference type="ARBA" id="ARBA00022842"/>
    </source>
</evidence>
<keyword evidence="5 15" id="KW-0436">Ligase</keyword>
<dbReference type="PANTHER" id="PTHR23132:SF25">
    <property type="entry name" value="D-ALANINE--D-ALANINE LIGASE A"/>
    <property type="match status" value="1"/>
</dbReference>
<dbReference type="RefSeq" id="WP_142824329.1">
    <property type="nucleotide sequence ID" value="NZ_CP117267.1"/>
</dbReference>
<evidence type="ECO:0000256" key="14">
    <source>
        <dbReference type="ARBA" id="ARBA00047614"/>
    </source>
</evidence>
<dbReference type="HAMAP" id="MF_00047">
    <property type="entry name" value="Dala_Dala_lig"/>
    <property type="match status" value="1"/>
</dbReference>
<dbReference type="PIRSF" id="PIRSF039102">
    <property type="entry name" value="Ddl/VanB"/>
    <property type="match status" value="1"/>
</dbReference>
<keyword evidence="13 15" id="KW-0961">Cell wall biogenesis/degradation</keyword>
<dbReference type="InterPro" id="IPR005905">
    <property type="entry name" value="D_ala_D_ala"/>
</dbReference>
<dbReference type="InterPro" id="IPR011127">
    <property type="entry name" value="Dala_Dala_lig_N"/>
</dbReference>
<comment type="subcellular location">
    <subcellularLocation>
        <location evidence="15">Cytoplasm</location>
    </subcellularLocation>
</comment>
<sequence>MSSKPRIAVLFGGRSSEHEVSLMSAANVVGAMDRSRYEIVPIAVTRSGEWLLIDWDGATMPSAVPATGTGVCLLPGGRGRMMAMPPAGAAYELPPVSVVFPVLHGLFGEDGSVQGHCEVADVAYVGCGILGSVAALDKDIAKRLLADAGLAVAPSVTLRRGDPASFETISTTLGLPVFVKPARQGSSVGVGRARTSDEFTGVLSDAFRHDDKVLVETFVDGREIECAVLEDADGSLVVSLPGEIVPAEKHGFYSYDAKYIDADGAVVKVPADLPDQVAASIREIARRAFLALGCEGMARVDVFLKVDGTVTINEVNTIPGFTNISMYPKAFAASGIDNTELIDRLIAHALRRDSARRSDKAASAKSEVAAA</sequence>
<dbReference type="GO" id="GO:0016874">
    <property type="term" value="F:ligase activity"/>
    <property type="evidence" value="ECO:0007669"/>
    <property type="project" value="UniProtKB-KW"/>
</dbReference>
<comment type="cofactor">
    <cofactor evidence="1">
        <name>Mn(2+)</name>
        <dbReference type="ChEBI" id="CHEBI:29035"/>
    </cofactor>
</comment>
<evidence type="ECO:0000256" key="11">
    <source>
        <dbReference type="ARBA" id="ARBA00022984"/>
    </source>
</evidence>
<keyword evidence="15" id="KW-0963">Cytoplasm</keyword>
<reference evidence="18" key="2">
    <citation type="journal article" date="2023" name="MicrobiologyOpen">
        <title>Genomics of the tumorigenes clade of the family Rhizobiaceae and description of Rhizobium rhododendri sp. nov.</title>
        <authorList>
            <person name="Kuzmanovic N."/>
            <person name="diCenzo G.C."/>
            <person name="Bunk B."/>
            <person name="Sproeer C."/>
            <person name="Fruehling A."/>
            <person name="Neumann-Schaal M."/>
            <person name="Overmann J."/>
            <person name="Smalla K."/>
        </authorList>
    </citation>
    <scope>NUCLEOTIDE SEQUENCE</scope>
    <source>
        <strain evidence="18">Rho-6.2</strain>
    </source>
</reference>
<dbReference type="Pfam" id="PF01820">
    <property type="entry name" value="Dala_Dala_lig_N"/>
    <property type="match status" value="1"/>
</dbReference>
<keyword evidence="9" id="KW-0460">Magnesium</keyword>
<organism evidence="18 19">
    <name type="scientific">Rhizobium rhododendri</name>
    <dbReference type="NCBI Taxonomy" id="2506430"/>
    <lineage>
        <taxon>Bacteria</taxon>
        <taxon>Pseudomonadati</taxon>
        <taxon>Pseudomonadota</taxon>
        <taxon>Alphaproteobacteria</taxon>
        <taxon>Hyphomicrobiales</taxon>
        <taxon>Rhizobiaceae</taxon>
        <taxon>Rhizobium/Agrobacterium group</taxon>
        <taxon>Rhizobium</taxon>
    </lineage>
</organism>
<evidence type="ECO:0000256" key="6">
    <source>
        <dbReference type="ARBA" id="ARBA00022723"/>
    </source>
</evidence>
<keyword evidence="10 15" id="KW-0133">Cell shape</keyword>
<evidence type="ECO:0000259" key="17">
    <source>
        <dbReference type="PROSITE" id="PS50975"/>
    </source>
</evidence>
<evidence type="ECO:0000256" key="13">
    <source>
        <dbReference type="ARBA" id="ARBA00023316"/>
    </source>
</evidence>
<dbReference type="PROSITE" id="PS00844">
    <property type="entry name" value="DALA_DALA_LIGASE_2"/>
    <property type="match status" value="1"/>
</dbReference>
<dbReference type="PANTHER" id="PTHR23132">
    <property type="entry name" value="D-ALANINE--D-ALANINE LIGASE"/>
    <property type="match status" value="1"/>
</dbReference>
<comment type="catalytic activity">
    <reaction evidence="14 15">
        <text>2 D-alanine + ATP = D-alanyl-D-alanine + ADP + phosphate + H(+)</text>
        <dbReference type="Rhea" id="RHEA:11224"/>
        <dbReference type="ChEBI" id="CHEBI:15378"/>
        <dbReference type="ChEBI" id="CHEBI:30616"/>
        <dbReference type="ChEBI" id="CHEBI:43474"/>
        <dbReference type="ChEBI" id="CHEBI:57416"/>
        <dbReference type="ChEBI" id="CHEBI:57822"/>
        <dbReference type="ChEBI" id="CHEBI:456216"/>
        <dbReference type="EC" id="6.3.2.4"/>
    </reaction>
</comment>
<name>A0ABY8IJH7_9HYPH</name>
<keyword evidence="6" id="KW-0479">Metal-binding</keyword>
<evidence type="ECO:0000313" key="19">
    <source>
        <dbReference type="Proteomes" id="UP000318939"/>
    </source>
</evidence>
<evidence type="ECO:0000256" key="8">
    <source>
        <dbReference type="ARBA" id="ARBA00022840"/>
    </source>
</evidence>
<evidence type="ECO:0000256" key="2">
    <source>
        <dbReference type="ARBA" id="ARBA00001946"/>
    </source>
</evidence>
<reference evidence="18" key="1">
    <citation type="journal article" date="2019" name="Phytopathology">
        <title>A Novel Group of Rhizobium tumorigenes-Like Agrobacteria Associated with Crown Gall Disease of Rhododendron and Blueberry.</title>
        <authorList>
            <person name="Kuzmanovic N."/>
            <person name="Behrens P."/>
            <person name="Idczak E."/>
            <person name="Wagner S."/>
            <person name="Gotz M."/>
            <person name="Sproer C."/>
            <person name="Bunk B."/>
            <person name="Overmann J."/>
            <person name="Smalla K."/>
        </authorList>
    </citation>
    <scope>NUCLEOTIDE SEQUENCE</scope>
    <source>
        <strain evidence="18">Rho-6.2</strain>
    </source>
</reference>
<dbReference type="Proteomes" id="UP000318939">
    <property type="component" value="Chromosome"/>
</dbReference>
<keyword evidence="12" id="KW-0464">Manganese</keyword>
<dbReference type="EC" id="6.3.2.4" evidence="15"/>
<dbReference type="InterPro" id="IPR000291">
    <property type="entry name" value="D-Ala_lig_Van_CS"/>
</dbReference>
<evidence type="ECO:0000256" key="5">
    <source>
        <dbReference type="ARBA" id="ARBA00022598"/>
    </source>
</evidence>
<evidence type="ECO:0000256" key="3">
    <source>
        <dbReference type="ARBA" id="ARBA00003921"/>
    </source>
</evidence>
<keyword evidence="11 15" id="KW-0573">Peptidoglycan synthesis</keyword>
<comment type="cofactor">
    <cofactor evidence="2">
        <name>Mg(2+)</name>
        <dbReference type="ChEBI" id="CHEBI:18420"/>
    </cofactor>
</comment>
<dbReference type="NCBIfam" id="TIGR01205">
    <property type="entry name" value="D_ala_D_alaTIGR"/>
    <property type="match status" value="1"/>
</dbReference>
<dbReference type="NCBIfam" id="NF002528">
    <property type="entry name" value="PRK01966.1-4"/>
    <property type="match status" value="1"/>
</dbReference>